<accession>A0A401J458</accession>
<dbReference type="GO" id="GO:0016301">
    <property type="term" value="F:kinase activity"/>
    <property type="evidence" value="ECO:0007669"/>
    <property type="project" value="UniProtKB-KW"/>
</dbReference>
<keyword evidence="2" id="KW-1003">Cell membrane</keyword>
<keyword evidence="4" id="KW-1133">Transmembrane helix</keyword>
<protein>
    <submittedName>
        <fullName evidence="9">Cytochrome c</fullName>
    </submittedName>
    <submittedName>
        <fullName evidence="8">Histidine kinase</fullName>
    </submittedName>
</protein>
<accession>A0A249MUU8</accession>
<evidence type="ECO:0000313" key="9">
    <source>
        <dbReference type="EMBL" id="GBH31405.1"/>
    </source>
</evidence>
<evidence type="ECO:0000256" key="4">
    <source>
        <dbReference type="ARBA" id="ARBA00022989"/>
    </source>
</evidence>
<organism evidence="8 10">
    <name type="scientific">Sphingobium xenophagum</name>
    <dbReference type="NCBI Taxonomy" id="121428"/>
    <lineage>
        <taxon>Bacteria</taxon>
        <taxon>Pseudomonadati</taxon>
        <taxon>Pseudomonadota</taxon>
        <taxon>Alphaproteobacteria</taxon>
        <taxon>Sphingomonadales</taxon>
        <taxon>Sphingomonadaceae</taxon>
        <taxon>Sphingobium</taxon>
    </lineage>
</organism>
<evidence type="ECO:0000259" key="7">
    <source>
        <dbReference type="SMART" id="SM01049"/>
    </source>
</evidence>
<dbReference type="EMBL" id="CP022745">
    <property type="protein sequence ID" value="ASY45126.1"/>
    <property type="molecule type" value="Genomic_DNA"/>
</dbReference>
<keyword evidence="5" id="KW-0472">Membrane</keyword>
<reference evidence="9 11" key="1">
    <citation type="submission" date="2014-12" db="EMBL/GenBank/DDBJ databases">
        <title>Whole genome sequencing of Sphingobium xenophagum OW59.</title>
        <authorList>
            <person name="Ohta Y."/>
            <person name="Nishi S."/>
            <person name="Hatada Y."/>
        </authorList>
    </citation>
    <scope>NUCLEOTIDE SEQUENCE [LARGE SCALE GENOMIC DNA]</scope>
    <source>
        <strain evidence="9 11">OW59</strain>
    </source>
</reference>
<dbReference type="SMART" id="SM01049">
    <property type="entry name" value="Cache_2"/>
    <property type="match status" value="1"/>
</dbReference>
<dbReference type="EMBL" id="BBQY01000016">
    <property type="protein sequence ID" value="GBH31405.1"/>
    <property type="molecule type" value="Genomic_DNA"/>
</dbReference>
<evidence type="ECO:0000256" key="3">
    <source>
        <dbReference type="ARBA" id="ARBA00022692"/>
    </source>
</evidence>
<dbReference type="RefSeq" id="WP_017182688.1">
    <property type="nucleotide sequence ID" value="NZ_BBQY01000016.1"/>
</dbReference>
<evidence type="ECO:0000313" key="10">
    <source>
        <dbReference type="Proteomes" id="UP000217141"/>
    </source>
</evidence>
<evidence type="ECO:0000313" key="8">
    <source>
        <dbReference type="EMBL" id="ASY45126.1"/>
    </source>
</evidence>
<keyword evidence="3" id="KW-0812">Transmembrane</keyword>
<dbReference type="InterPro" id="IPR004010">
    <property type="entry name" value="Double_Cache_2"/>
</dbReference>
<sequence>MFPFSRTLTAMVCALALSAAPALAAPHADAAQAQAMLEKAVATIKTAGAGPAFAAFNQKDGAFNTGELYVFVFDLNGVYEAYGAHPGLVGRDVSDLTDAEGKPIVRDMIEIARTSGHGKINYVWLNRADNRVERKMSLIELVDNHVVGVGYYPE</sequence>
<dbReference type="InterPro" id="IPR033480">
    <property type="entry name" value="sCache_2"/>
</dbReference>
<dbReference type="Gene3D" id="3.30.450.20">
    <property type="entry name" value="PAS domain"/>
    <property type="match status" value="1"/>
</dbReference>
<dbReference type="SMR" id="A0A249MUU8"/>
<dbReference type="Proteomes" id="UP000290975">
    <property type="component" value="Unassembled WGS sequence"/>
</dbReference>
<evidence type="ECO:0000256" key="6">
    <source>
        <dbReference type="SAM" id="SignalP"/>
    </source>
</evidence>
<feature type="chain" id="PRO_5036033338" evidence="6">
    <location>
        <begin position="25"/>
        <end position="154"/>
    </location>
</feature>
<evidence type="ECO:0000256" key="1">
    <source>
        <dbReference type="ARBA" id="ARBA00004651"/>
    </source>
</evidence>
<evidence type="ECO:0000256" key="2">
    <source>
        <dbReference type="ARBA" id="ARBA00022475"/>
    </source>
</evidence>
<dbReference type="AlphaFoldDB" id="A0A249MUU8"/>
<dbReference type="KEGG" id="shyd:CJD35_12265"/>
<name>A0A249MUU8_SPHXE</name>
<keyword evidence="8" id="KW-0808">Transferase</keyword>
<dbReference type="GO" id="GO:0005886">
    <property type="term" value="C:plasma membrane"/>
    <property type="evidence" value="ECO:0007669"/>
    <property type="project" value="UniProtKB-SubCell"/>
</dbReference>
<comment type="subcellular location">
    <subcellularLocation>
        <location evidence="1">Cell membrane</location>
        <topology evidence="1">Multi-pass membrane protein</topology>
    </subcellularLocation>
</comment>
<keyword evidence="8" id="KW-0418">Kinase</keyword>
<proteinExistence type="predicted"/>
<keyword evidence="6" id="KW-0732">Signal</keyword>
<keyword evidence="11" id="KW-1185">Reference proteome</keyword>
<dbReference type="Proteomes" id="UP000217141">
    <property type="component" value="Chromosome I"/>
</dbReference>
<evidence type="ECO:0000313" key="11">
    <source>
        <dbReference type="Proteomes" id="UP000290975"/>
    </source>
</evidence>
<gene>
    <name evidence="8" type="ORF">CJD35_12265</name>
    <name evidence="9" type="ORF">MBESOW_P2661</name>
</gene>
<dbReference type="STRING" id="1192759.GCA_000277525_01833"/>
<dbReference type="Pfam" id="PF08269">
    <property type="entry name" value="dCache_2"/>
    <property type="match status" value="1"/>
</dbReference>
<feature type="domain" description="Single Cache" evidence="7">
    <location>
        <begin position="27"/>
        <end position="106"/>
    </location>
</feature>
<feature type="signal peptide" evidence="6">
    <location>
        <begin position="1"/>
        <end position="24"/>
    </location>
</feature>
<reference evidence="8 10" key="2">
    <citation type="submission" date="2017-08" db="EMBL/GenBank/DDBJ databases">
        <title>Whole Genome Sequence of Sphingobium hydrophobicum C1: Insights into Adaption to the Electronic-waste Contaminated Sediment.</title>
        <authorList>
            <person name="Song D."/>
            <person name="Chen X."/>
            <person name="Xu M."/>
        </authorList>
    </citation>
    <scope>NUCLEOTIDE SEQUENCE [LARGE SCALE GENOMIC DNA]</scope>
    <source>
        <strain evidence="8 10">C1</strain>
    </source>
</reference>
<evidence type="ECO:0000256" key="5">
    <source>
        <dbReference type="ARBA" id="ARBA00023136"/>
    </source>
</evidence>